<evidence type="ECO:0000313" key="2">
    <source>
        <dbReference type="Proteomes" id="UP001610335"/>
    </source>
</evidence>
<dbReference type="Proteomes" id="UP001610335">
    <property type="component" value="Unassembled WGS sequence"/>
</dbReference>
<gene>
    <name evidence="1" type="ORF">BDW59DRAFT_151364</name>
</gene>
<name>A0ABR4HVQ8_9EURO</name>
<comment type="caution">
    <text evidence="1">The sequence shown here is derived from an EMBL/GenBank/DDBJ whole genome shotgun (WGS) entry which is preliminary data.</text>
</comment>
<sequence length="335" mass="37951">MPGIYVDSVKEQLSLPFNPTPLHRLHTPLFNANFAPNFLYRLVAPQSAGPSTSSTAPPPALQGNGQDIFHLPPVKAVALLLDHLLWQRGHEDGCTLMSWTSSLLFALQYALYRHSKDGDDLSQIYLIILDTRAFPEGTFIQDMEVMRAFQGTDGRLQKFVEFRESEYYFGEYLTQGRLNIQGRCVCASVQQMIEFGLFDLQPALADESQWKWWPKRVLDFRQLFQSGKCVPATDGDVETAVDIARRCFGAQWVVPGSLMLLALQPRTRDDRVILRGFKERFTGSDVRRAGLDCMKIDTKRLPEVGQFKGLVELIQHSYALSDYQSLVDSVQVLKV</sequence>
<accession>A0ABR4HVQ8</accession>
<dbReference type="EMBL" id="JBFXLS010000076">
    <property type="protein sequence ID" value="KAL2819575.1"/>
    <property type="molecule type" value="Genomic_DNA"/>
</dbReference>
<proteinExistence type="predicted"/>
<organism evidence="1 2">
    <name type="scientific">Aspergillus cavernicola</name>
    <dbReference type="NCBI Taxonomy" id="176166"/>
    <lineage>
        <taxon>Eukaryota</taxon>
        <taxon>Fungi</taxon>
        <taxon>Dikarya</taxon>
        <taxon>Ascomycota</taxon>
        <taxon>Pezizomycotina</taxon>
        <taxon>Eurotiomycetes</taxon>
        <taxon>Eurotiomycetidae</taxon>
        <taxon>Eurotiales</taxon>
        <taxon>Aspergillaceae</taxon>
        <taxon>Aspergillus</taxon>
        <taxon>Aspergillus subgen. Nidulantes</taxon>
    </lineage>
</organism>
<keyword evidence="2" id="KW-1185">Reference proteome</keyword>
<evidence type="ECO:0000313" key="1">
    <source>
        <dbReference type="EMBL" id="KAL2819575.1"/>
    </source>
</evidence>
<protein>
    <submittedName>
        <fullName evidence="1">Uncharacterized protein</fullName>
    </submittedName>
</protein>
<reference evidence="1 2" key="1">
    <citation type="submission" date="2024-07" db="EMBL/GenBank/DDBJ databases">
        <title>Section-level genome sequencing and comparative genomics of Aspergillus sections Usti and Cavernicolus.</title>
        <authorList>
            <consortium name="Lawrence Berkeley National Laboratory"/>
            <person name="Nybo J.L."/>
            <person name="Vesth T.C."/>
            <person name="Theobald S."/>
            <person name="Frisvad J.C."/>
            <person name="Larsen T.O."/>
            <person name="Kjaerboelling I."/>
            <person name="Rothschild-Mancinelli K."/>
            <person name="Lyhne E.K."/>
            <person name="Kogle M.E."/>
            <person name="Barry K."/>
            <person name="Clum A."/>
            <person name="Na H."/>
            <person name="Ledsgaard L."/>
            <person name="Lin J."/>
            <person name="Lipzen A."/>
            <person name="Kuo A."/>
            <person name="Riley R."/>
            <person name="Mondo S."/>
            <person name="LaButti K."/>
            <person name="Haridas S."/>
            <person name="Pangalinan J."/>
            <person name="Salamov A.A."/>
            <person name="Simmons B.A."/>
            <person name="Magnuson J.K."/>
            <person name="Chen J."/>
            <person name="Drula E."/>
            <person name="Henrissat B."/>
            <person name="Wiebenga A."/>
            <person name="Lubbers R.J."/>
            <person name="Gomes A.C."/>
            <person name="Makela M.R."/>
            <person name="Stajich J."/>
            <person name="Grigoriev I.V."/>
            <person name="Mortensen U.H."/>
            <person name="De vries R.P."/>
            <person name="Baker S.E."/>
            <person name="Andersen M.R."/>
        </authorList>
    </citation>
    <scope>NUCLEOTIDE SEQUENCE [LARGE SCALE GENOMIC DNA]</scope>
    <source>
        <strain evidence="1 2">CBS 600.67</strain>
    </source>
</reference>